<sequence>MENVLKKGEYSDVQFLFGKGDKKVVPAHKAMCRNDEDQIEIPDIEIGAFKTMLTFIYTKHLNGLDANNWLDVLMAADKYNITELVKECAKFPIEKLPNVFVALEKALLLNMEDFALRCFHYIDQNISALIETEAFLQIGQNVLGIILERDQLRISEIEIWNAALRWADGQYRQNSSRFSDEKRREMLGSALFAIRFPLMPKEEFTKSVVSTNVLTKAEVESIYQHYSHPKLSDLPCLFPLKFLTHQRYKYEDTIEMEIEKVSAFAQEEVGSDRFSDSVEIGGFIWNIMAKIRTKKENNEKWLGFYLYYNDHKNENRSCKSSATLRIVSQKNGTEDLIGRFNDYIFKKENGMGFHNSISFAELLDPRKGFYNKDEDTVKLAINVIVDEPKTEKIISDLNKSNGTLSMEIEKLSGFTLMDPSKGFYNKDEDKVILQIDFTCE</sequence>
<dbReference type="InterPro" id="IPR002083">
    <property type="entry name" value="MATH/TRAF_dom"/>
</dbReference>
<comment type="caution">
    <text evidence="2">The sequence shown here is derived from an EMBL/GenBank/DDBJ whole genome shotgun (WGS) entry which is preliminary data.</text>
</comment>
<reference evidence="2 3" key="1">
    <citation type="submission" date="2024-10" db="EMBL/GenBank/DDBJ databases">
        <authorList>
            <person name="Kim D."/>
        </authorList>
    </citation>
    <scope>NUCLEOTIDE SEQUENCE [LARGE SCALE GENOMIC DNA]</scope>
    <source>
        <strain evidence="2">BH-2024</strain>
    </source>
</reference>
<dbReference type="SMART" id="SM00061">
    <property type="entry name" value="MATH"/>
    <property type="match status" value="1"/>
</dbReference>
<accession>A0ABD2MCP0</accession>
<evidence type="ECO:0000313" key="3">
    <source>
        <dbReference type="Proteomes" id="UP001620626"/>
    </source>
</evidence>
<dbReference type="PANTHER" id="PTHR45774">
    <property type="entry name" value="BTB/POZ DOMAIN-CONTAINING"/>
    <property type="match status" value="1"/>
</dbReference>
<feature type="domain" description="MATH" evidence="1">
    <location>
        <begin position="251"/>
        <end position="381"/>
    </location>
</feature>
<name>A0ABD2MCP0_9BILA</name>
<dbReference type="SUPFAM" id="SSF49599">
    <property type="entry name" value="TRAF domain-like"/>
    <property type="match status" value="1"/>
</dbReference>
<dbReference type="PROSITE" id="PS50144">
    <property type="entry name" value="MATH"/>
    <property type="match status" value="1"/>
</dbReference>
<dbReference type="PANTHER" id="PTHR45774:SF3">
    <property type="entry name" value="BTB (POZ) DOMAIN-CONTAINING 2B-RELATED"/>
    <property type="match status" value="1"/>
</dbReference>
<protein>
    <recommendedName>
        <fullName evidence="1">MATH domain-containing protein</fullName>
    </recommendedName>
</protein>
<dbReference type="Gene3D" id="3.30.710.10">
    <property type="entry name" value="Potassium Channel Kv1.1, Chain A"/>
    <property type="match status" value="1"/>
</dbReference>
<dbReference type="SUPFAM" id="SSF54695">
    <property type="entry name" value="POZ domain"/>
    <property type="match status" value="1"/>
</dbReference>
<dbReference type="EMBL" id="JBICBT010000040">
    <property type="protein sequence ID" value="KAL3125287.1"/>
    <property type="molecule type" value="Genomic_DNA"/>
</dbReference>
<dbReference type="SMART" id="SM00225">
    <property type="entry name" value="BTB"/>
    <property type="match status" value="1"/>
</dbReference>
<proteinExistence type="predicted"/>
<dbReference type="InterPro" id="IPR008974">
    <property type="entry name" value="TRAF-like"/>
</dbReference>
<dbReference type="SMART" id="SM00875">
    <property type="entry name" value="BACK"/>
    <property type="match status" value="1"/>
</dbReference>
<dbReference type="Proteomes" id="UP001620626">
    <property type="component" value="Unassembled WGS sequence"/>
</dbReference>
<evidence type="ECO:0000313" key="2">
    <source>
        <dbReference type="EMBL" id="KAL3125287.1"/>
    </source>
</evidence>
<gene>
    <name evidence="2" type="ORF">niasHT_000698</name>
</gene>
<evidence type="ECO:0000259" key="1">
    <source>
        <dbReference type="PROSITE" id="PS50144"/>
    </source>
</evidence>
<organism evidence="2 3">
    <name type="scientific">Heterodera trifolii</name>
    <dbReference type="NCBI Taxonomy" id="157864"/>
    <lineage>
        <taxon>Eukaryota</taxon>
        <taxon>Metazoa</taxon>
        <taxon>Ecdysozoa</taxon>
        <taxon>Nematoda</taxon>
        <taxon>Chromadorea</taxon>
        <taxon>Rhabditida</taxon>
        <taxon>Tylenchina</taxon>
        <taxon>Tylenchomorpha</taxon>
        <taxon>Tylenchoidea</taxon>
        <taxon>Heteroderidae</taxon>
        <taxon>Heteroderinae</taxon>
        <taxon>Heterodera</taxon>
    </lineage>
</organism>
<dbReference type="Pfam" id="PF07707">
    <property type="entry name" value="BACK"/>
    <property type="match status" value="1"/>
</dbReference>
<dbReference type="Pfam" id="PF22486">
    <property type="entry name" value="MATH_2"/>
    <property type="match status" value="1"/>
</dbReference>
<dbReference type="InterPro" id="IPR011333">
    <property type="entry name" value="SKP1/BTB/POZ_sf"/>
</dbReference>
<dbReference type="AlphaFoldDB" id="A0ABD2MCP0"/>
<dbReference type="InterPro" id="IPR000210">
    <property type="entry name" value="BTB/POZ_dom"/>
</dbReference>
<dbReference type="InterPro" id="IPR011705">
    <property type="entry name" value="BACK"/>
</dbReference>
<dbReference type="Gene3D" id="2.60.210.10">
    <property type="entry name" value="Apoptosis, Tumor Necrosis Factor Receptor Associated Protein 2, Chain A"/>
    <property type="match status" value="1"/>
</dbReference>
<dbReference type="Gene3D" id="1.25.40.420">
    <property type="match status" value="1"/>
</dbReference>
<keyword evidence="3" id="KW-1185">Reference proteome</keyword>
<dbReference type="Pfam" id="PF00651">
    <property type="entry name" value="BTB"/>
    <property type="match status" value="1"/>
</dbReference>